<evidence type="ECO:0000313" key="2">
    <source>
        <dbReference type="EMBL" id="UKK01018.2"/>
    </source>
</evidence>
<accession>A0A976MAJ1</accession>
<protein>
    <submittedName>
        <fullName evidence="2">Uncharacterized protein</fullName>
    </submittedName>
</protein>
<sequence length="708" mass="80823">MFRKRIPLNKRDVSSELPESSDSSSFSERLLPKDSINDNSPSTTQESAGFSVSDPNVSFRRGLRDGTITSKADSSQNSSFKHSKKTISNLSFTDSLIENDLDKIQLRSSNMKRSFQKKRCRKGLDLTNTKKSAVSVSENIPKAIISPKPTQNDLKFEDEVMEDLEFSDKLSEVSDDSHAESDDVDYVKDAAQTLQKDDGEVELFEISDVEDGFDIELEISQIIKNVEDELHILNKNLGSTNNLLKQNTEKITKLETDQLELANQINSYFNILEASRTLFSLVESKLPELSRCLDKNRTNRIEESEYLLRMRRWICCDLLRLSGVNDLDYRCGELEDIDDMGKDLSITIERTFQNRVESLKNFKQDFVKNSLKHTSKFKFKDLESYLVPDVRDLFTLKLGFNYTFDQLSELYEYDINLEQVNINLMDDVTDEYKSISRSLEVFRTLKSGSDILESFDFANNLKDVVLFYVKESILTWNPLMNPNIESLEWFRVAMEFDPHLLPVIVDEVLYYLALNCIEYFDIESYNQCNNLSQFLKFVLQNSRDTNRSLIVEKITSSLHKSLQTKVSILAFGVNLQDSFGPSSLSVDPVVCHVLKFGYLNLVANIVCFSDFLSNATLATIVVDDLFLNKILPLLNFDSSLDAFLVLNFKVATAPLGKHLQIKTKNNSIVKLTFSRFSESLSTSLSNSDIFNSLSVPMDSNTYTRLMSS</sequence>
<feature type="compositionally biased region" description="Polar residues" evidence="1">
    <location>
        <begin position="67"/>
        <end position="85"/>
    </location>
</feature>
<evidence type="ECO:0000313" key="3">
    <source>
        <dbReference type="Proteomes" id="UP000244811"/>
    </source>
</evidence>
<gene>
    <name evidence="2" type="ORF">MACK_001831</name>
</gene>
<dbReference type="Proteomes" id="UP000244811">
    <property type="component" value="Chromosome 3"/>
</dbReference>
<dbReference type="InterPro" id="IPR018247">
    <property type="entry name" value="EF_Hand_1_Ca_BS"/>
</dbReference>
<feature type="compositionally biased region" description="Low complexity" evidence="1">
    <location>
        <begin position="15"/>
        <end position="29"/>
    </location>
</feature>
<name>A0A976MAJ1_THEOR</name>
<feature type="compositionally biased region" description="Polar residues" evidence="1">
    <location>
        <begin position="37"/>
        <end position="56"/>
    </location>
</feature>
<organism evidence="2 3">
    <name type="scientific">Theileria orientalis</name>
    <dbReference type="NCBI Taxonomy" id="68886"/>
    <lineage>
        <taxon>Eukaryota</taxon>
        <taxon>Sar</taxon>
        <taxon>Alveolata</taxon>
        <taxon>Apicomplexa</taxon>
        <taxon>Aconoidasida</taxon>
        <taxon>Piroplasmida</taxon>
        <taxon>Theileriidae</taxon>
        <taxon>Theileria</taxon>
    </lineage>
</organism>
<proteinExistence type="predicted"/>
<dbReference type="AlphaFoldDB" id="A0A976MAJ1"/>
<dbReference type="PROSITE" id="PS00018">
    <property type="entry name" value="EF_HAND_1"/>
    <property type="match status" value="1"/>
</dbReference>
<evidence type="ECO:0000256" key="1">
    <source>
        <dbReference type="SAM" id="MobiDB-lite"/>
    </source>
</evidence>
<dbReference type="EMBL" id="CP056070">
    <property type="protein sequence ID" value="UKK01018.2"/>
    <property type="molecule type" value="Genomic_DNA"/>
</dbReference>
<feature type="region of interest" description="Disordered" evidence="1">
    <location>
        <begin position="1"/>
        <end position="85"/>
    </location>
</feature>
<reference evidence="2" key="1">
    <citation type="submission" date="2022-07" db="EMBL/GenBank/DDBJ databases">
        <title>Evaluation of T. orientalis genome assembly methods using nanopore sequencing and analysis of variation between genomes.</title>
        <authorList>
            <person name="Yam J."/>
            <person name="Micallef M.L."/>
            <person name="Liu M."/>
            <person name="Djordjevic S.P."/>
            <person name="Bogema D.R."/>
            <person name="Jenkins C."/>
        </authorList>
    </citation>
    <scope>NUCLEOTIDE SEQUENCE</scope>
    <source>
        <strain evidence="2">Goon Nure</strain>
    </source>
</reference>